<dbReference type="GeneTree" id="ENSGT00940000153165"/>
<dbReference type="ExpressionAtlas" id="A0A286YDU4">
    <property type="expression patterns" value="baseline and differential"/>
</dbReference>
<protein>
    <submittedName>
        <fullName evidence="1">Regulator of sex limited protein 1</fullName>
    </submittedName>
</protein>
<dbReference type="Proteomes" id="UP000000589">
    <property type="component" value="Chromosome 13"/>
</dbReference>
<dbReference type="Ensembl" id="ENSMUST00000225334.2">
    <property type="protein sequence ID" value="ENSMUSP00000153578.2"/>
    <property type="gene ID" value="ENSMUSG00000058900.7"/>
</dbReference>
<dbReference type="VEuPathDB" id="HostDB:ENSMUSG00000058900"/>
<dbReference type="Bgee" id="ENSMUSG00000058900">
    <property type="expression patterns" value="Expressed in undifferentiated genital tubercle and 65 other cell types or tissues"/>
</dbReference>
<dbReference type="MGI" id="MGI:3044162">
    <property type="gene designation" value="Rsl1"/>
</dbReference>
<reference evidence="1" key="4">
    <citation type="submission" date="2025-09" db="UniProtKB">
        <authorList>
            <consortium name="Ensembl"/>
        </authorList>
    </citation>
    <scope>IDENTIFICATION</scope>
    <source>
        <strain evidence="1">C57BL/6J</strain>
    </source>
</reference>
<organism evidence="1 3">
    <name type="scientific">Mus musculus</name>
    <name type="common">Mouse</name>
    <dbReference type="NCBI Taxonomy" id="10090"/>
    <lineage>
        <taxon>Eukaryota</taxon>
        <taxon>Metazoa</taxon>
        <taxon>Chordata</taxon>
        <taxon>Craniata</taxon>
        <taxon>Vertebrata</taxon>
        <taxon>Euteleostomi</taxon>
        <taxon>Mammalia</taxon>
        <taxon>Eutheria</taxon>
        <taxon>Euarchontoglires</taxon>
        <taxon>Glires</taxon>
        <taxon>Rodentia</taxon>
        <taxon>Myomorpha</taxon>
        <taxon>Muroidea</taxon>
        <taxon>Muridae</taxon>
        <taxon>Murinae</taxon>
        <taxon>Mus</taxon>
        <taxon>Mus</taxon>
    </lineage>
</organism>
<reference evidence="1 3" key="1">
    <citation type="journal article" date="2009" name="PLoS Biol.">
        <title>Lineage-specific biology revealed by a finished genome assembly of the mouse.</title>
        <authorList>
            <consortium name="Mouse Genome Sequencing Consortium"/>
            <person name="Church D.M."/>
            <person name="Goodstadt L."/>
            <person name="Hillier L.W."/>
            <person name="Zody M.C."/>
            <person name="Goldstein S."/>
            <person name="She X."/>
            <person name="Bult C.J."/>
            <person name="Agarwala R."/>
            <person name="Cherry J.L."/>
            <person name="DiCuccio M."/>
            <person name="Hlavina W."/>
            <person name="Kapustin Y."/>
            <person name="Meric P."/>
            <person name="Maglott D."/>
            <person name="Birtle Z."/>
            <person name="Marques A.C."/>
            <person name="Graves T."/>
            <person name="Zhou S."/>
            <person name="Teague B."/>
            <person name="Potamousis K."/>
            <person name="Churas C."/>
            <person name="Place M."/>
            <person name="Herschleb J."/>
            <person name="Runnheim R."/>
            <person name="Forrest D."/>
            <person name="Amos-Landgraf J."/>
            <person name="Schwartz D.C."/>
            <person name="Cheng Z."/>
            <person name="Lindblad-Toh K."/>
            <person name="Eichler E.E."/>
            <person name="Ponting C.P."/>
        </authorList>
    </citation>
    <scope>NUCLEOTIDE SEQUENCE [LARGE SCALE GENOMIC DNA]</scope>
    <source>
        <strain evidence="1 3">C57BL/6J</strain>
    </source>
</reference>
<name>A0A286YDU4_MOUSE</name>
<proteinExistence type="predicted"/>
<evidence type="ECO:0000313" key="1">
    <source>
        <dbReference type="Ensembl" id="ENSMUSP00000153578.2"/>
    </source>
</evidence>
<dbReference type="AGR" id="MGI:3044162"/>
<gene>
    <name evidence="1 2" type="primary">Rsl1</name>
</gene>
<evidence type="ECO:0000313" key="3">
    <source>
        <dbReference type="Proteomes" id="UP000000589"/>
    </source>
</evidence>
<sequence>MRLSIPVVSDKKVGPGSSVAWGSVRDLCQGGNVVLLGCSH</sequence>
<keyword evidence="3" id="KW-1185">Reference proteome</keyword>
<dbReference type="AlphaFoldDB" id="A0A286YDU4"/>
<evidence type="ECO:0000313" key="2">
    <source>
        <dbReference type="MGI" id="MGI:3044162"/>
    </source>
</evidence>
<accession>A0A286YDU4</accession>
<reference evidence="1" key="3">
    <citation type="submission" date="2025-08" db="UniProtKB">
        <authorList>
            <consortium name="Ensembl"/>
        </authorList>
    </citation>
    <scope>IDENTIFICATION</scope>
    <source>
        <strain evidence="1">C57BL/6J</strain>
    </source>
</reference>
<reference evidence="1 3" key="2">
    <citation type="journal article" date="2011" name="PLoS Biol.">
        <title>Modernizing reference genome assemblies.</title>
        <authorList>
            <person name="Church D.M."/>
            <person name="Schneider V.A."/>
            <person name="Graves T."/>
            <person name="Auger K."/>
            <person name="Cunningham F."/>
            <person name="Bouk N."/>
            <person name="Chen H.C."/>
            <person name="Agarwala R."/>
            <person name="McLaren W.M."/>
            <person name="Ritchie G.R."/>
            <person name="Albracht D."/>
            <person name="Kremitzki M."/>
            <person name="Rock S."/>
            <person name="Kotkiewicz H."/>
            <person name="Kremitzki C."/>
            <person name="Wollam A."/>
            <person name="Trani L."/>
            <person name="Fulton L."/>
            <person name="Fulton R."/>
            <person name="Matthews L."/>
            <person name="Whitehead S."/>
            <person name="Chow W."/>
            <person name="Torrance J."/>
            <person name="Dunn M."/>
            <person name="Harden G."/>
            <person name="Threadgold G."/>
            <person name="Wood J."/>
            <person name="Collins J."/>
            <person name="Heath P."/>
            <person name="Griffiths G."/>
            <person name="Pelan S."/>
            <person name="Grafham D."/>
            <person name="Eichler E.E."/>
            <person name="Weinstock G."/>
            <person name="Mardis E.R."/>
            <person name="Wilson R.K."/>
            <person name="Howe K."/>
            <person name="Flicek P."/>
            <person name="Hubbard T."/>
        </authorList>
    </citation>
    <scope>NUCLEOTIDE SEQUENCE [LARGE SCALE GENOMIC DNA]</scope>
    <source>
        <strain evidence="1 3">C57BL/6J</strain>
    </source>
</reference>